<evidence type="ECO:0000256" key="1">
    <source>
        <dbReference type="ARBA" id="ARBA00004442"/>
    </source>
</evidence>
<evidence type="ECO:0000259" key="8">
    <source>
        <dbReference type="Pfam" id="PF14322"/>
    </source>
</evidence>
<name>A0A953HQH7_9BACT</name>
<reference evidence="9" key="1">
    <citation type="submission" date="2021-06" db="EMBL/GenBank/DDBJ databases">
        <title>44 bacteria genomes isolated from Dapeng, Shenzhen.</title>
        <authorList>
            <person name="Zheng W."/>
            <person name="Yu S."/>
            <person name="Huang Y."/>
        </authorList>
    </citation>
    <scope>NUCLEOTIDE SEQUENCE</scope>
    <source>
        <strain evidence="9">DP5N28-2</strain>
    </source>
</reference>
<feature type="repeat" description="TPR" evidence="6">
    <location>
        <begin position="218"/>
        <end position="251"/>
    </location>
</feature>
<dbReference type="RefSeq" id="WP_222580927.1">
    <property type="nucleotide sequence ID" value="NZ_JAHVHU010000014.1"/>
</dbReference>
<gene>
    <name evidence="9" type="ORF">KUV50_14660</name>
</gene>
<feature type="domain" description="SusD-like N-terminal" evidence="8">
    <location>
        <begin position="45"/>
        <end position="229"/>
    </location>
</feature>
<comment type="subcellular location">
    <subcellularLocation>
        <location evidence="1">Cell outer membrane</location>
    </subcellularLocation>
</comment>
<dbReference type="PROSITE" id="PS51257">
    <property type="entry name" value="PROKAR_LIPOPROTEIN"/>
    <property type="match status" value="1"/>
</dbReference>
<keyword evidence="3" id="KW-0732">Signal</keyword>
<evidence type="ECO:0000313" key="10">
    <source>
        <dbReference type="Proteomes" id="UP000753961"/>
    </source>
</evidence>
<feature type="domain" description="RagB/SusD" evidence="7">
    <location>
        <begin position="404"/>
        <end position="603"/>
    </location>
</feature>
<keyword evidence="4" id="KW-0472">Membrane</keyword>
<dbReference type="InterPro" id="IPR033985">
    <property type="entry name" value="SusD-like_N"/>
</dbReference>
<keyword evidence="6" id="KW-0802">TPR repeat</keyword>
<dbReference type="InterPro" id="IPR012944">
    <property type="entry name" value="SusD_RagB_dom"/>
</dbReference>
<comment type="similarity">
    <text evidence="2">Belongs to the SusD family.</text>
</comment>
<evidence type="ECO:0000313" key="9">
    <source>
        <dbReference type="EMBL" id="MBY5959389.1"/>
    </source>
</evidence>
<dbReference type="InterPro" id="IPR019734">
    <property type="entry name" value="TPR_rpt"/>
</dbReference>
<keyword evidence="5" id="KW-0998">Cell outer membrane</keyword>
<protein>
    <submittedName>
        <fullName evidence="9">RagB/SusD family nutrient uptake outer membrane protein</fullName>
    </submittedName>
</protein>
<dbReference type="Proteomes" id="UP000753961">
    <property type="component" value="Unassembled WGS sequence"/>
</dbReference>
<organism evidence="9 10">
    <name type="scientific">Membranihabitans marinus</name>
    <dbReference type="NCBI Taxonomy" id="1227546"/>
    <lineage>
        <taxon>Bacteria</taxon>
        <taxon>Pseudomonadati</taxon>
        <taxon>Bacteroidota</taxon>
        <taxon>Saprospiria</taxon>
        <taxon>Saprospirales</taxon>
        <taxon>Saprospiraceae</taxon>
        <taxon>Membranihabitans</taxon>
    </lineage>
</organism>
<dbReference type="EMBL" id="JAHVHU010000014">
    <property type="protein sequence ID" value="MBY5959389.1"/>
    <property type="molecule type" value="Genomic_DNA"/>
</dbReference>
<evidence type="ECO:0000256" key="6">
    <source>
        <dbReference type="PROSITE-ProRule" id="PRU00339"/>
    </source>
</evidence>
<dbReference type="InterPro" id="IPR011990">
    <property type="entry name" value="TPR-like_helical_dom_sf"/>
</dbReference>
<evidence type="ECO:0000256" key="5">
    <source>
        <dbReference type="ARBA" id="ARBA00023237"/>
    </source>
</evidence>
<dbReference type="SUPFAM" id="SSF48452">
    <property type="entry name" value="TPR-like"/>
    <property type="match status" value="1"/>
</dbReference>
<accession>A0A953HQH7</accession>
<keyword evidence="10" id="KW-1185">Reference proteome</keyword>
<dbReference type="Gene3D" id="1.25.40.390">
    <property type="match status" value="1"/>
</dbReference>
<proteinExistence type="inferred from homology"/>
<sequence length="625" mass="72138">MRYFKTLFLTTVGLLIVLSCNEDEFLREEPRDSIFANNLFNSYSGFESGMNAVYAQMREMYTKGDTRTRDQLWVMNTDNVSTRTTSVNQFLDIAAGWSEVSGVYNWLFRVINSTNMIIHRAENNPDVDWEGATGMEAENNRKLILGQARVARAWAYRLLIYAFGPVPLSTEEITGATYSNAWERVDIASIKNQMVEDLQYGVENLPLLTSDVSRINGSAARHYLGETYLSMGEFQKAIEVLKPLVESEGYELVHKRMGRTANDPDGNYFMDMIRNPYHADGNTETIFVLANGTDLPGSAMTSLLDSWTGEYRKHKKIKQNAEWYERFGGFGKARYLMTPWAMMDQKMYALYDELKDKKDPEDPHIIDHWLWHNEDTRDNFLYEMDDIRGQGTSIRRYWVYDWNENGTVTDSPSHTLKETLYKNDASLMDRGNKGDTIYGFFIFKPDNLGNPNWQDKHTYLYPRKWETDAATTTDFGSKDNSWFSIPHIRIAESYLLYAEAQLMIGNSNEAAQWINKLRNRALTSPVPPEQITIDFILDERSRELIGEEQRRISLLRTGKYLERVRKYNAMSKDYIQDFHKLYPFPADAIDANKDRILEQNDGYGSGGGVMVDFTPEGYPDEGNNP</sequence>
<evidence type="ECO:0000259" key="7">
    <source>
        <dbReference type="Pfam" id="PF07980"/>
    </source>
</evidence>
<dbReference type="GO" id="GO:0009279">
    <property type="term" value="C:cell outer membrane"/>
    <property type="evidence" value="ECO:0007669"/>
    <property type="project" value="UniProtKB-SubCell"/>
</dbReference>
<evidence type="ECO:0000256" key="2">
    <source>
        <dbReference type="ARBA" id="ARBA00006275"/>
    </source>
</evidence>
<dbReference type="Pfam" id="PF14322">
    <property type="entry name" value="SusD-like_3"/>
    <property type="match status" value="1"/>
</dbReference>
<comment type="caution">
    <text evidence="9">The sequence shown here is derived from an EMBL/GenBank/DDBJ whole genome shotgun (WGS) entry which is preliminary data.</text>
</comment>
<dbReference type="AlphaFoldDB" id="A0A953HQH7"/>
<dbReference type="Pfam" id="PF07980">
    <property type="entry name" value="SusD_RagB"/>
    <property type="match status" value="1"/>
</dbReference>
<evidence type="ECO:0000256" key="4">
    <source>
        <dbReference type="ARBA" id="ARBA00023136"/>
    </source>
</evidence>
<evidence type="ECO:0000256" key="3">
    <source>
        <dbReference type="ARBA" id="ARBA00022729"/>
    </source>
</evidence>
<dbReference type="PROSITE" id="PS50005">
    <property type="entry name" value="TPR"/>
    <property type="match status" value="1"/>
</dbReference>